<comment type="similarity">
    <text evidence="1">Belongs to the universal stress protein A family.</text>
</comment>
<evidence type="ECO:0000313" key="4">
    <source>
        <dbReference type="Proteomes" id="UP000256269"/>
    </source>
</evidence>
<feature type="domain" description="UspA" evidence="2">
    <location>
        <begin position="123"/>
        <end position="158"/>
    </location>
</feature>
<name>A0A3E0GYD2_9PSEU</name>
<keyword evidence="4" id="KW-1185">Reference proteome</keyword>
<comment type="caution">
    <text evidence="3">The sequence shown here is derived from an EMBL/GenBank/DDBJ whole genome shotgun (WGS) entry which is preliminary data.</text>
</comment>
<dbReference type="EMBL" id="QUNO01000019">
    <property type="protein sequence ID" value="REH34791.1"/>
    <property type="molecule type" value="Genomic_DNA"/>
</dbReference>
<dbReference type="Proteomes" id="UP000256269">
    <property type="component" value="Unassembled WGS sequence"/>
</dbReference>
<dbReference type="RefSeq" id="WP_116180200.1">
    <property type="nucleotide sequence ID" value="NZ_CP144375.1"/>
</dbReference>
<proteinExistence type="inferred from homology"/>
<dbReference type="PRINTS" id="PR01438">
    <property type="entry name" value="UNVRSLSTRESS"/>
</dbReference>
<accession>A0A3E0GYD2</accession>
<dbReference type="InterPro" id="IPR006016">
    <property type="entry name" value="UspA"/>
</dbReference>
<gene>
    <name evidence="3" type="ORF">BCF44_11967</name>
</gene>
<organism evidence="3 4">
    <name type="scientific">Kutzneria buriramensis</name>
    <dbReference type="NCBI Taxonomy" id="1045776"/>
    <lineage>
        <taxon>Bacteria</taxon>
        <taxon>Bacillati</taxon>
        <taxon>Actinomycetota</taxon>
        <taxon>Actinomycetes</taxon>
        <taxon>Pseudonocardiales</taxon>
        <taxon>Pseudonocardiaceae</taxon>
        <taxon>Kutzneria</taxon>
    </lineage>
</organism>
<evidence type="ECO:0000259" key="2">
    <source>
        <dbReference type="Pfam" id="PF00582"/>
    </source>
</evidence>
<protein>
    <submittedName>
        <fullName evidence="3">Universal stress protein family protein</fullName>
    </submittedName>
</protein>
<dbReference type="Gene3D" id="3.40.50.12370">
    <property type="match status" value="1"/>
</dbReference>
<dbReference type="OrthoDB" id="5244367at2"/>
<evidence type="ECO:0000256" key="1">
    <source>
        <dbReference type="ARBA" id="ARBA00008791"/>
    </source>
</evidence>
<dbReference type="AlphaFoldDB" id="A0A3E0GYD2"/>
<dbReference type="SUPFAM" id="SSF52402">
    <property type="entry name" value="Adenine nucleotide alpha hydrolases-like"/>
    <property type="match status" value="2"/>
</dbReference>
<dbReference type="InterPro" id="IPR006015">
    <property type="entry name" value="Universal_stress_UspA"/>
</dbReference>
<evidence type="ECO:0000313" key="3">
    <source>
        <dbReference type="EMBL" id="REH34791.1"/>
    </source>
</evidence>
<reference evidence="3 4" key="1">
    <citation type="submission" date="2018-08" db="EMBL/GenBank/DDBJ databases">
        <title>Genomic Encyclopedia of Archaeal and Bacterial Type Strains, Phase II (KMG-II): from individual species to whole genera.</title>
        <authorList>
            <person name="Goeker M."/>
        </authorList>
    </citation>
    <scope>NUCLEOTIDE SEQUENCE [LARGE SCALE GENOMIC DNA]</scope>
    <source>
        <strain evidence="3 4">DSM 45791</strain>
    </source>
</reference>
<dbReference type="Pfam" id="PF00582">
    <property type="entry name" value="Usp"/>
    <property type="match status" value="1"/>
</dbReference>
<sequence>MTTKAVLVGLSPDTDSIATITWAAEYAGRLDAPLRVVLAESGNLPALYNAAAALRARYPHLSLSATTAEGGLADALLDRTAEAHLVVVDREAAKAGVASAVAAEASCPVAAVAPGTGWDDGDRPILVGADGTEHSEQALRWAFAEAHRLGRGVRVVHCGSATGARNSVFDLVSLFAGRYPAMAVQVHTLKCTPAEALAWHSQFASMVVIGHREHGLGGRTYRKVLREAACPVVVAGPETTLDVALAAASAMDTVRS</sequence>